<dbReference type="KEGG" id="abo:ABO_2178"/>
<dbReference type="Pfam" id="PF07238">
    <property type="entry name" value="PilZ"/>
    <property type="match status" value="1"/>
</dbReference>
<sequence>MPVSGRNRGDNMNERRRANRVDFDAEATLTFQQDSHPVSLDDISIIGARLNSSTSLALPDSSSVTLSITLDDSDVTLTLPAKVKRLAGRDIGIMFDRPSIDDVQHLRRIVMLHQGDDGEDDPASLLTPEA</sequence>
<evidence type="ECO:0000313" key="3">
    <source>
        <dbReference type="Proteomes" id="UP000008871"/>
    </source>
</evidence>
<dbReference type="AlphaFoldDB" id="Q0VMH2"/>
<accession>Q0VMH2</accession>
<keyword evidence="3" id="KW-1185">Reference proteome</keyword>
<dbReference type="InterPro" id="IPR009875">
    <property type="entry name" value="PilZ_domain"/>
</dbReference>
<proteinExistence type="predicted"/>
<evidence type="ECO:0000313" key="2">
    <source>
        <dbReference type="EMBL" id="CAL17626.1"/>
    </source>
</evidence>
<evidence type="ECO:0000259" key="1">
    <source>
        <dbReference type="Pfam" id="PF07238"/>
    </source>
</evidence>
<gene>
    <name evidence="2" type="ordered locus">ABO_2178</name>
</gene>
<dbReference type="Gene3D" id="2.40.10.220">
    <property type="entry name" value="predicted glycosyltransferase like domains"/>
    <property type="match status" value="1"/>
</dbReference>
<dbReference type="Proteomes" id="UP000008871">
    <property type="component" value="Chromosome"/>
</dbReference>
<feature type="domain" description="PilZ" evidence="1">
    <location>
        <begin position="14"/>
        <end position="111"/>
    </location>
</feature>
<name>Q0VMH2_ALCBS</name>
<dbReference type="SUPFAM" id="SSF141371">
    <property type="entry name" value="PilZ domain-like"/>
    <property type="match status" value="1"/>
</dbReference>
<dbReference type="STRING" id="393595.ABO_2178"/>
<organism evidence="2 3">
    <name type="scientific">Alcanivorax borkumensis (strain ATCC 700651 / DSM 11573 / NCIMB 13689 / SK2)</name>
    <dbReference type="NCBI Taxonomy" id="393595"/>
    <lineage>
        <taxon>Bacteria</taxon>
        <taxon>Pseudomonadati</taxon>
        <taxon>Pseudomonadota</taxon>
        <taxon>Gammaproteobacteria</taxon>
        <taxon>Oceanospirillales</taxon>
        <taxon>Alcanivoracaceae</taxon>
        <taxon>Alcanivorax</taxon>
    </lineage>
</organism>
<dbReference type="EMBL" id="AM286690">
    <property type="protein sequence ID" value="CAL17626.1"/>
    <property type="molecule type" value="Genomic_DNA"/>
</dbReference>
<dbReference type="HOGENOM" id="CLU_146776_0_0_6"/>
<dbReference type="GO" id="GO:0035438">
    <property type="term" value="F:cyclic-di-GMP binding"/>
    <property type="evidence" value="ECO:0007669"/>
    <property type="project" value="InterPro"/>
</dbReference>
<reference evidence="2 3" key="1">
    <citation type="journal article" date="2006" name="Nat. Biotechnol.">
        <title>Genome sequence of the ubiquitous hydrocarbon-degrading marine bacterium Alcanivorax borkumensis.</title>
        <authorList>
            <person name="Schneiker S."/>
            <person name="Martins dos Santos V.A.P."/>
            <person name="Bartels D."/>
            <person name="Bekel T."/>
            <person name="Brecht M."/>
            <person name="Buhrmester J."/>
            <person name="Chernikova T.N."/>
            <person name="Denaro R."/>
            <person name="Ferrer M."/>
            <person name="Gertler C."/>
            <person name="Goesmann A."/>
            <person name="Golyshina O.V."/>
            <person name="Kaminski F."/>
            <person name="Khachane A.N."/>
            <person name="Lang S."/>
            <person name="Linke B."/>
            <person name="McHardy A.C."/>
            <person name="Meyer F."/>
            <person name="Nechitaylo T."/>
            <person name="Puehler A."/>
            <person name="Regenhardt D."/>
            <person name="Rupp O."/>
            <person name="Sabirova J.S."/>
            <person name="Selbitschka W."/>
            <person name="Yakimov M.M."/>
            <person name="Timmis K.N."/>
            <person name="Vorhoelter F.-J."/>
            <person name="Weidner S."/>
            <person name="Kaiser O."/>
            <person name="Golyshin P.N."/>
        </authorList>
    </citation>
    <scope>NUCLEOTIDE SEQUENCE [LARGE SCALE GENOMIC DNA]</scope>
    <source>
        <strain evidence="3">ATCC 700651 / DSM 11573 / NCIMB 13689 / SK2</strain>
    </source>
</reference>
<protein>
    <recommendedName>
        <fullName evidence="1">PilZ domain-containing protein</fullName>
    </recommendedName>
</protein>